<feature type="compositionally biased region" description="Low complexity" evidence="6">
    <location>
        <begin position="443"/>
        <end position="462"/>
    </location>
</feature>
<reference evidence="9 10" key="1">
    <citation type="journal article" date="2016" name="Mol. Biol. Evol.">
        <title>Comparative Genomics of Early-Diverging Mushroom-Forming Fungi Provides Insights into the Origins of Lignocellulose Decay Capabilities.</title>
        <authorList>
            <person name="Nagy L.G."/>
            <person name="Riley R."/>
            <person name="Tritt A."/>
            <person name="Adam C."/>
            <person name="Daum C."/>
            <person name="Floudas D."/>
            <person name="Sun H."/>
            <person name="Yadav J.S."/>
            <person name="Pangilinan J."/>
            <person name="Larsson K.H."/>
            <person name="Matsuura K."/>
            <person name="Barry K."/>
            <person name="Labutti K."/>
            <person name="Kuo R."/>
            <person name="Ohm R.A."/>
            <person name="Bhattacharya S.S."/>
            <person name="Shirouzu T."/>
            <person name="Yoshinaga Y."/>
            <person name="Martin F.M."/>
            <person name="Grigoriev I.V."/>
            <person name="Hibbett D.S."/>
        </authorList>
    </citation>
    <scope>NUCLEOTIDE SEQUENCE [LARGE SCALE GENOMIC DNA]</scope>
    <source>
        <strain evidence="9 10">HHB9708</strain>
    </source>
</reference>
<dbReference type="PROSITE" id="PS51319">
    <property type="entry name" value="TFIIS_N"/>
    <property type="match status" value="1"/>
</dbReference>
<dbReference type="SUPFAM" id="SSF90229">
    <property type="entry name" value="CCCH zinc finger"/>
    <property type="match status" value="1"/>
</dbReference>
<dbReference type="GO" id="GO:0005634">
    <property type="term" value="C:nucleus"/>
    <property type="evidence" value="ECO:0007669"/>
    <property type="project" value="UniProtKB-SubCell"/>
</dbReference>
<evidence type="ECO:0000256" key="6">
    <source>
        <dbReference type="SAM" id="MobiDB-lite"/>
    </source>
</evidence>
<dbReference type="PANTHER" id="PTHR46557">
    <property type="entry name" value="SERINE/THREONINE-PROTEIN PHOSPHATASE 1 REGULATORY SUBUNIT 10-RELATED"/>
    <property type="match status" value="1"/>
</dbReference>
<dbReference type="SMART" id="SM00356">
    <property type="entry name" value="ZnF_C3H1"/>
    <property type="match status" value="1"/>
</dbReference>
<evidence type="ECO:0000256" key="1">
    <source>
        <dbReference type="ARBA" id="ARBA00022723"/>
    </source>
</evidence>
<feature type="region of interest" description="Disordered" evidence="6">
    <location>
        <begin position="747"/>
        <end position="799"/>
    </location>
</feature>
<organism evidence="9 10">
    <name type="scientific">Sistotremastrum niveocremeum HHB9708</name>
    <dbReference type="NCBI Taxonomy" id="1314777"/>
    <lineage>
        <taxon>Eukaryota</taxon>
        <taxon>Fungi</taxon>
        <taxon>Dikarya</taxon>
        <taxon>Basidiomycota</taxon>
        <taxon>Agaricomycotina</taxon>
        <taxon>Agaricomycetes</taxon>
        <taxon>Sistotremastrales</taxon>
        <taxon>Sistotremastraceae</taxon>
        <taxon>Sertulicium</taxon>
        <taxon>Sertulicium niveocremeum</taxon>
    </lineage>
</organism>
<dbReference type="Proteomes" id="UP000076722">
    <property type="component" value="Unassembled WGS sequence"/>
</dbReference>
<keyword evidence="10" id="KW-1185">Reference proteome</keyword>
<dbReference type="GO" id="GO:0072357">
    <property type="term" value="C:PTW/PP1 phosphatase complex"/>
    <property type="evidence" value="ECO:0007669"/>
    <property type="project" value="TreeGrafter"/>
</dbReference>
<protein>
    <recommendedName>
        <fullName evidence="11">C3H1-type domain-containing protein</fullName>
    </recommendedName>
</protein>
<sequence>MDFFTSSWATQPTHLPVSHPSSSDATVSADDWAKAAPSSSNQPLTSHPPSTLDFPDTFSFDGSEQLPQRPDSSLYSLPTTTPSPTTVTPFWYNAGPYPFNPAPTHYTNQYPYPISSYSTLNGATGSSPVPPPQQSQPQQQTQFAIDPALVSNISPTSTPIHQYQQSPLSQYSPGFIPTQSQPHVQQRTMSLNPQLLHSNLPQSAAPSDLSNPTPPVPPTPPRPDIKASLESLLGSGGLTGGTPALVQLIKDVKAYGHNDIDPELLTEFLSKVSMRADDQFLKAWADSEEAMEILKDWLKAGAIKKDEGRWVQTINPILAVLGRMRLSLDTLKSTKLGKIIVKLTKDSNPATRDLSVQLEKKWRDLVTSDAPAKKEPGEEPPSKKRKADSSSAKNAPPTKKLALSSSAGVKPPLTKREPKVVVTAVKDVKSDSSFFTEKKAKPKLPSFKKTAPGSSGSGSAPSKETENVAQPSSIDPFQEALKSMGKRISSPKVEVPTPPASAPPLTNTSNLGKNGKPKKRVSFRPDDKIEQIRYIEKAIYDDDSDTLHGMHNLRDLEQAEGAALHAHLFEEQIDWTEPLLLELPPDTLIPRGEDSIEKTTQEEREKSALGALYMSSAQIPDSPFEPSVLPPENPDAEAKPMLTGAEVDSLTGVSPSVADLLGQISASLPAPMNEAPMSQALPMEEQLPSVSLDTNLLAALQNIGPEQLKQLLVAQMPMPDAGFQNHNFPGTGDPNWNYAQYGQVGAANSTGFDGDERSRRQWDSGEQNWGGRGRGRGDGFRGRGGRGGGGGFRSKQPKPCTFYQQGRCKYGDSCDFLHEAPSGY</sequence>
<feature type="compositionally biased region" description="Polar residues" evidence="6">
    <location>
        <begin position="37"/>
        <end position="49"/>
    </location>
</feature>
<dbReference type="Pfam" id="PF08711">
    <property type="entry name" value="Med26"/>
    <property type="match status" value="1"/>
</dbReference>
<feature type="region of interest" description="Disordered" evidence="6">
    <location>
        <begin position="119"/>
        <end position="141"/>
    </location>
</feature>
<feature type="domain" description="TFIIS N-terminal" evidence="8">
    <location>
        <begin position="292"/>
        <end position="369"/>
    </location>
</feature>
<evidence type="ECO:0000259" key="8">
    <source>
        <dbReference type="PROSITE" id="PS51319"/>
    </source>
</evidence>
<evidence type="ECO:0000256" key="5">
    <source>
        <dbReference type="PROSITE-ProRule" id="PRU00723"/>
    </source>
</evidence>
<name>A0A164TTQ6_9AGAM</name>
<evidence type="ECO:0000256" key="4">
    <source>
        <dbReference type="PROSITE-ProRule" id="PRU00649"/>
    </source>
</evidence>
<dbReference type="InterPro" id="IPR017923">
    <property type="entry name" value="TFIIS_N"/>
</dbReference>
<dbReference type="Pfam" id="PF18044">
    <property type="entry name" value="zf-CCCH_4"/>
    <property type="match status" value="1"/>
</dbReference>
<feature type="compositionally biased region" description="Basic and acidic residues" evidence="6">
    <location>
        <begin position="365"/>
        <end position="382"/>
    </location>
</feature>
<keyword evidence="2 5" id="KW-0863">Zinc-finger</keyword>
<dbReference type="STRING" id="1314777.A0A164TTQ6"/>
<feature type="region of interest" description="Disordered" evidence="6">
    <location>
        <begin position="154"/>
        <end position="233"/>
    </location>
</feature>
<keyword evidence="4" id="KW-0539">Nucleus</keyword>
<dbReference type="Gene3D" id="4.10.1000.10">
    <property type="entry name" value="Zinc finger, CCCH-type"/>
    <property type="match status" value="1"/>
</dbReference>
<evidence type="ECO:0000313" key="9">
    <source>
        <dbReference type="EMBL" id="KZS92634.1"/>
    </source>
</evidence>
<feature type="compositionally biased region" description="Pro residues" evidence="6">
    <location>
        <begin position="212"/>
        <end position="222"/>
    </location>
</feature>
<dbReference type="AlphaFoldDB" id="A0A164TTQ6"/>
<feature type="compositionally biased region" description="Low complexity" evidence="6">
    <location>
        <begin position="162"/>
        <end position="173"/>
    </location>
</feature>
<feature type="compositionally biased region" description="Polar residues" evidence="6">
    <location>
        <begin position="1"/>
        <end position="26"/>
    </location>
</feature>
<evidence type="ECO:0000256" key="2">
    <source>
        <dbReference type="ARBA" id="ARBA00022771"/>
    </source>
</evidence>
<proteinExistence type="predicted"/>
<feature type="region of interest" description="Disordered" evidence="6">
    <location>
        <begin position="435"/>
        <end position="525"/>
    </location>
</feature>
<keyword evidence="1 5" id="KW-0479">Metal-binding</keyword>
<dbReference type="InterPro" id="IPR035441">
    <property type="entry name" value="TFIIS/LEDGF_dom_sf"/>
</dbReference>
<feature type="domain" description="C3H1-type" evidence="7">
    <location>
        <begin position="794"/>
        <end position="821"/>
    </location>
</feature>
<evidence type="ECO:0000259" key="7">
    <source>
        <dbReference type="PROSITE" id="PS50103"/>
    </source>
</evidence>
<feature type="region of interest" description="Disordered" evidence="6">
    <location>
        <begin position="1"/>
        <end position="80"/>
    </location>
</feature>
<dbReference type="EMBL" id="KV419409">
    <property type="protein sequence ID" value="KZS92634.1"/>
    <property type="molecule type" value="Genomic_DNA"/>
</dbReference>
<dbReference type="PROSITE" id="PS50103">
    <property type="entry name" value="ZF_C3H1"/>
    <property type="match status" value="1"/>
</dbReference>
<keyword evidence="3 5" id="KW-0862">Zinc</keyword>
<dbReference type="InterPro" id="IPR000571">
    <property type="entry name" value="Znf_CCCH"/>
</dbReference>
<dbReference type="Gene3D" id="1.20.930.10">
    <property type="entry name" value="Conserved domain common to transcription factors TFIIS, elongin A, CRSP70"/>
    <property type="match status" value="1"/>
</dbReference>
<feature type="region of interest" description="Disordered" evidence="6">
    <location>
        <begin position="365"/>
        <end position="414"/>
    </location>
</feature>
<dbReference type="InterPro" id="IPR036855">
    <property type="entry name" value="Znf_CCCH_sf"/>
</dbReference>
<dbReference type="OrthoDB" id="6159439at2759"/>
<gene>
    <name evidence="9" type="ORF">SISNIDRAFT_455214</name>
</gene>
<evidence type="ECO:0000256" key="3">
    <source>
        <dbReference type="ARBA" id="ARBA00022833"/>
    </source>
</evidence>
<dbReference type="GO" id="GO:0008157">
    <property type="term" value="F:protein phosphatase 1 binding"/>
    <property type="evidence" value="ECO:0007669"/>
    <property type="project" value="TreeGrafter"/>
</dbReference>
<evidence type="ECO:0000313" key="10">
    <source>
        <dbReference type="Proteomes" id="UP000076722"/>
    </source>
</evidence>
<feature type="zinc finger region" description="C3H1-type" evidence="5">
    <location>
        <begin position="794"/>
        <end position="821"/>
    </location>
</feature>
<dbReference type="GO" id="GO:0008270">
    <property type="term" value="F:zinc ion binding"/>
    <property type="evidence" value="ECO:0007669"/>
    <property type="project" value="UniProtKB-KW"/>
</dbReference>
<accession>A0A164TTQ6</accession>
<feature type="compositionally biased region" description="Polar residues" evidence="6">
    <location>
        <begin position="177"/>
        <end position="211"/>
    </location>
</feature>
<dbReference type="GO" id="GO:0000785">
    <property type="term" value="C:chromatin"/>
    <property type="evidence" value="ECO:0007669"/>
    <property type="project" value="TreeGrafter"/>
</dbReference>
<feature type="compositionally biased region" description="Basic and acidic residues" evidence="6">
    <location>
        <begin position="754"/>
        <end position="763"/>
    </location>
</feature>
<dbReference type="SUPFAM" id="SSF47676">
    <property type="entry name" value="Conserved domain common to transcription factors TFIIS, elongin A, CRSP70"/>
    <property type="match status" value="1"/>
</dbReference>
<comment type="subcellular location">
    <subcellularLocation>
        <location evidence="4">Nucleus</location>
    </subcellularLocation>
</comment>
<dbReference type="PANTHER" id="PTHR46557:SF1">
    <property type="entry name" value="SERINE_THREONINE-PROTEIN PHOSPHATASE 1 REGULATORY SUBUNIT 10"/>
    <property type="match status" value="1"/>
</dbReference>
<evidence type="ECO:0008006" key="11">
    <source>
        <dbReference type="Google" id="ProtNLM"/>
    </source>
</evidence>
<dbReference type="InterPro" id="IPR041367">
    <property type="entry name" value="Znf-CCCH_4"/>
</dbReference>